<dbReference type="EMBL" id="JAGISH010000014">
    <property type="protein sequence ID" value="MBP0484564.1"/>
    <property type="molecule type" value="Genomic_DNA"/>
</dbReference>
<dbReference type="GO" id="GO:0044781">
    <property type="term" value="P:bacterial-type flagellum organization"/>
    <property type="evidence" value="ECO:0007669"/>
    <property type="project" value="UniProtKB-KW"/>
</dbReference>
<sequence>MATDPRRLRALEIMARVKRLETEDKARAVGEIRARMSTFEAEKEALLGRLTGESRIEGLEGAPYLGRFIRSIRQEVDRNTAAAAKLAPELARAEDALRDALAEQKTFEILHQTRLREERIEKAKREEKAQDEISLLRWGQPDRV</sequence>
<dbReference type="InterPro" id="IPR053716">
    <property type="entry name" value="Flag_assembly_chemotaxis_eff"/>
</dbReference>
<comment type="subcellular location">
    <subcellularLocation>
        <location evidence="1">Cell membrane</location>
        <topology evidence="1">Peripheral membrane protein</topology>
        <orientation evidence="1">Cytoplasmic side</orientation>
    </subcellularLocation>
</comment>
<dbReference type="Pfam" id="PF02050">
    <property type="entry name" value="FliJ"/>
    <property type="match status" value="1"/>
</dbReference>
<comment type="caution">
    <text evidence="11">The sequence shown here is derived from an EMBL/GenBank/DDBJ whole genome shotgun (WGS) entry which is preliminary data.</text>
</comment>
<evidence type="ECO:0000256" key="4">
    <source>
        <dbReference type="ARBA" id="ARBA00022448"/>
    </source>
</evidence>
<comment type="similarity">
    <text evidence="2">Belongs to the FliJ family.</text>
</comment>
<dbReference type="Gene3D" id="1.10.287.1700">
    <property type="match status" value="1"/>
</dbReference>
<evidence type="ECO:0000256" key="1">
    <source>
        <dbReference type="ARBA" id="ARBA00004413"/>
    </source>
</evidence>
<evidence type="ECO:0000256" key="6">
    <source>
        <dbReference type="ARBA" id="ARBA00022500"/>
    </source>
</evidence>
<evidence type="ECO:0000256" key="10">
    <source>
        <dbReference type="ARBA" id="ARBA00023225"/>
    </source>
</evidence>
<evidence type="ECO:0000256" key="3">
    <source>
        <dbReference type="ARBA" id="ARBA00020392"/>
    </source>
</evidence>
<evidence type="ECO:0000256" key="8">
    <source>
        <dbReference type="ARBA" id="ARBA00022927"/>
    </source>
</evidence>
<keyword evidence="9" id="KW-0472">Membrane</keyword>
<keyword evidence="11" id="KW-0966">Cell projection</keyword>
<evidence type="ECO:0000256" key="2">
    <source>
        <dbReference type="ARBA" id="ARBA00010004"/>
    </source>
</evidence>
<dbReference type="GO" id="GO:0006935">
    <property type="term" value="P:chemotaxis"/>
    <property type="evidence" value="ECO:0007669"/>
    <property type="project" value="UniProtKB-KW"/>
</dbReference>
<keyword evidence="4" id="KW-0813">Transport</keyword>
<proteinExistence type="inferred from homology"/>
<name>A0A940S4X2_9RHOB</name>
<keyword evidence="10" id="KW-1006">Bacterial flagellum protein export</keyword>
<keyword evidence="12" id="KW-1185">Reference proteome</keyword>
<reference evidence="11" key="1">
    <citation type="submission" date="2021-03" db="EMBL/GenBank/DDBJ databases">
        <title>Sagittula salina sp. nov. strain M10.9X isolated from the marine waste.</title>
        <authorList>
            <person name="Satari L."/>
            <person name="Molina-Menor E."/>
            <person name="Vidal-Verdu A."/>
            <person name="Pascual J."/>
            <person name="Pereto J."/>
            <person name="Porcar M."/>
        </authorList>
    </citation>
    <scope>NUCLEOTIDE SEQUENCE</scope>
    <source>
        <strain evidence="11">M10.9X</strain>
    </source>
</reference>
<keyword evidence="5" id="KW-1003">Cell membrane</keyword>
<dbReference type="InterPro" id="IPR012823">
    <property type="entry name" value="Flagell_FliJ"/>
</dbReference>
<evidence type="ECO:0000313" key="11">
    <source>
        <dbReference type="EMBL" id="MBP0484564.1"/>
    </source>
</evidence>
<evidence type="ECO:0000256" key="5">
    <source>
        <dbReference type="ARBA" id="ARBA00022475"/>
    </source>
</evidence>
<evidence type="ECO:0000256" key="7">
    <source>
        <dbReference type="ARBA" id="ARBA00022795"/>
    </source>
</evidence>
<keyword evidence="6" id="KW-0145">Chemotaxis</keyword>
<dbReference type="RefSeq" id="WP_209363025.1">
    <property type="nucleotide sequence ID" value="NZ_JAGISH010000014.1"/>
</dbReference>
<dbReference type="GO" id="GO:0015031">
    <property type="term" value="P:protein transport"/>
    <property type="evidence" value="ECO:0007669"/>
    <property type="project" value="UniProtKB-KW"/>
</dbReference>
<dbReference type="GO" id="GO:0071973">
    <property type="term" value="P:bacterial-type flagellum-dependent cell motility"/>
    <property type="evidence" value="ECO:0007669"/>
    <property type="project" value="InterPro"/>
</dbReference>
<dbReference type="GO" id="GO:0005886">
    <property type="term" value="C:plasma membrane"/>
    <property type="evidence" value="ECO:0007669"/>
    <property type="project" value="UniProtKB-SubCell"/>
</dbReference>
<keyword evidence="11" id="KW-0969">Cilium</keyword>
<dbReference type="GO" id="GO:0009288">
    <property type="term" value="C:bacterial-type flagellum"/>
    <property type="evidence" value="ECO:0007669"/>
    <property type="project" value="InterPro"/>
</dbReference>
<protein>
    <recommendedName>
        <fullName evidence="3">Flagellar FliJ protein</fullName>
    </recommendedName>
</protein>
<keyword evidence="11" id="KW-0282">Flagellum</keyword>
<gene>
    <name evidence="11" type="ORF">J5474_19000</name>
</gene>
<evidence type="ECO:0000313" key="12">
    <source>
        <dbReference type="Proteomes" id="UP000675940"/>
    </source>
</evidence>
<organism evidence="11 12">
    <name type="scientific">Sagittula salina</name>
    <dbReference type="NCBI Taxonomy" id="2820268"/>
    <lineage>
        <taxon>Bacteria</taxon>
        <taxon>Pseudomonadati</taxon>
        <taxon>Pseudomonadota</taxon>
        <taxon>Alphaproteobacteria</taxon>
        <taxon>Rhodobacterales</taxon>
        <taxon>Roseobacteraceae</taxon>
        <taxon>Sagittula</taxon>
    </lineage>
</organism>
<keyword evidence="7" id="KW-1005">Bacterial flagellum biogenesis</keyword>
<evidence type="ECO:0000256" key="9">
    <source>
        <dbReference type="ARBA" id="ARBA00023136"/>
    </source>
</evidence>
<dbReference type="Proteomes" id="UP000675940">
    <property type="component" value="Unassembled WGS sequence"/>
</dbReference>
<dbReference type="AlphaFoldDB" id="A0A940S4X2"/>
<keyword evidence="8" id="KW-0653">Protein transport</keyword>
<accession>A0A940S4X2</accession>